<name>A0A0D1XAB0_9PEZI</name>
<dbReference type="GeneID" id="27317183"/>
<reference evidence="1 2" key="1">
    <citation type="submission" date="2015-01" db="EMBL/GenBank/DDBJ databases">
        <title>The Genome Sequence of Ochroconis gallopava CBS43764.</title>
        <authorList>
            <consortium name="The Broad Institute Genomics Platform"/>
            <person name="Cuomo C."/>
            <person name="de Hoog S."/>
            <person name="Gorbushina A."/>
            <person name="Stielow B."/>
            <person name="Teixiera M."/>
            <person name="Abouelleil A."/>
            <person name="Chapman S.B."/>
            <person name="Priest M."/>
            <person name="Young S.K."/>
            <person name="Wortman J."/>
            <person name="Nusbaum C."/>
            <person name="Birren B."/>
        </authorList>
    </citation>
    <scope>NUCLEOTIDE SEQUENCE [LARGE SCALE GENOMIC DNA]</scope>
    <source>
        <strain evidence="1 2">CBS 43764</strain>
    </source>
</reference>
<dbReference type="HOGENOM" id="CLU_1846671_0_0_1"/>
<evidence type="ECO:0000313" key="2">
    <source>
        <dbReference type="Proteomes" id="UP000053259"/>
    </source>
</evidence>
<dbReference type="RefSeq" id="XP_016208985.1">
    <property type="nucleotide sequence ID" value="XM_016363227.1"/>
</dbReference>
<dbReference type="EMBL" id="KN847585">
    <property type="protein sequence ID" value="KIV99115.1"/>
    <property type="molecule type" value="Genomic_DNA"/>
</dbReference>
<protein>
    <submittedName>
        <fullName evidence="1">Uncharacterized protein</fullName>
    </submittedName>
</protein>
<dbReference type="AlphaFoldDB" id="A0A0D1XAB0"/>
<keyword evidence="2" id="KW-1185">Reference proteome</keyword>
<dbReference type="VEuPathDB" id="FungiDB:PV09_09210"/>
<dbReference type="Proteomes" id="UP000053259">
    <property type="component" value="Unassembled WGS sequence"/>
</dbReference>
<sequence>MEDQQVEISKMSEPAGKRKRWTCPPIALTLLTLNQAGGGLPYLRDLIMTSFLIAQKCNATKVVEVCVSLMMTIMIQFSSPNRKFVSEVERRFASSTGLIMPSYTNRKFPLGGNAMKVSHAAPKYNRKVCVLFYPLKNVEQRYS</sequence>
<evidence type="ECO:0000313" key="1">
    <source>
        <dbReference type="EMBL" id="KIV99115.1"/>
    </source>
</evidence>
<accession>A0A0D1XAB0</accession>
<organism evidence="1 2">
    <name type="scientific">Verruconis gallopava</name>
    <dbReference type="NCBI Taxonomy" id="253628"/>
    <lineage>
        <taxon>Eukaryota</taxon>
        <taxon>Fungi</taxon>
        <taxon>Dikarya</taxon>
        <taxon>Ascomycota</taxon>
        <taxon>Pezizomycotina</taxon>
        <taxon>Dothideomycetes</taxon>
        <taxon>Pleosporomycetidae</taxon>
        <taxon>Venturiales</taxon>
        <taxon>Sympoventuriaceae</taxon>
        <taxon>Verruconis</taxon>
    </lineage>
</organism>
<gene>
    <name evidence="1" type="ORF">PV09_09210</name>
</gene>
<proteinExistence type="predicted"/>
<dbReference type="InParanoid" id="A0A0D1XAB0"/>